<dbReference type="GO" id="GO:0016846">
    <property type="term" value="F:carbon-sulfur lyase activity"/>
    <property type="evidence" value="ECO:0007669"/>
    <property type="project" value="InterPro"/>
</dbReference>
<proteinExistence type="inferred from homology"/>
<dbReference type="RefSeq" id="WP_106512999.1">
    <property type="nucleotide sequence ID" value="NZ_PXYI01000003.1"/>
</dbReference>
<dbReference type="PROSITE" id="PS51891">
    <property type="entry name" value="CENP_V_GFA"/>
    <property type="match status" value="1"/>
</dbReference>
<dbReference type="Proteomes" id="UP000241167">
    <property type="component" value="Unassembled WGS sequence"/>
</dbReference>
<feature type="domain" description="CENP-V/GFA" evidence="5">
    <location>
        <begin position="4"/>
        <end position="114"/>
    </location>
</feature>
<keyword evidence="7" id="KW-1185">Reference proteome</keyword>
<dbReference type="PANTHER" id="PTHR33337:SF40">
    <property type="entry name" value="CENP-V_GFA DOMAIN-CONTAINING PROTEIN-RELATED"/>
    <property type="match status" value="1"/>
</dbReference>
<evidence type="ECO:0000256" key="3">
    <source>
        <dbReference type="ARBA" id="ARBA00022833"/>
    </source>
</evidence>
<comment type="similarity">
    <text evidence="1">Belongs to the Gfa family.</text>
</comment>
<evidence type="ECO:0000256" key="4">
    <source>
        <dbReference type="ARBA" id="ARBA00023239"/>
    </source>
</evidence>
<keyword evidence="4" id="KW-0456">Lyase</keyword>
<dbReference type="InterPro" id="IPR011057">
    <property type="entry name" value="Mss4-like_sf"/>
</dbReference>
<dbReference type="AlphaFoldDB" id="A0A2P7QSA1"/>
<evidence type="ECO:0000256" key="2">
    <source>
        <dbReference type="ARBA" id="ARBA00022723"/>
    </source>
</evidence>
<dbReference type="Pfam" id="PF04828">
    <property type="entry name" value="GFA"/>
    <property type="match status" value="1"/>
</dbReference>
<dbReference type="SUPFAM" id="SSF51316">
    <property type="entry name" value="Mss4-like"/>
    <property type="match status" value="1"/>
</dbReference>
<organism evidence="6 7">
    <name type="scientific">Allosphingosinicella deserti</name>
    <dbReference type="NCBI Taxonomy" id="2116704"/>
    <lineage>
        <taxon>Bacteria</taxon>
        <taxon>Pseudomonadati</taxon>
        <taxon>Pseudomonadota</taxon>
        <taxon>Alphaproteobacteria</taxon>
        <taxon>Sphingomonadales</taxon>
        <taxon>Sphingomonadaceae</taxon>
        <taxon>Allosphingosinicella</taxon>
    </lineage>
</organism>
<keyword evidence="2" id="KW-0479">Metal-binding</keyword>
<reference evidence="6 7" key="1">
    <citation type="submission" date="2018-03" db="EMBL/GenBank/DDBJ databases">
        <title>The draft genome of Sphingosinicella sp. GL-C-18.</title>
        <authorList>
            <person name="Liu L."/>
            <person name="Li L."/>
            <person name="Liang L."/>
            <person name="Zhang X."/>
            <person name="Wang T."/>
        </authorList>
    </citation>
    <scope>NUCLEOTIDE SEQUENCE [LARGE SCALE GENOMIC DNA]</scope>
    <source>
        <strain evidence="6 7">GL-C-18</strain>
    </source>
</reference>
<dbReference type="EMBL" id="PXYI01000003">
    <property type="protein sequence ID" value="PSJ40846.1"/>
    <property type="molecule type" value="Genomic_DNA"/>
</dbReference>
<dbReference type="OrthoDB" id="7186766at2"/>
<dbReference type="PANTHER" id="PTHR33337">
    <property type="entry name" value="GFA DOMAIN-CONTAINING PROTEIN"/>
    <property type="match status" value="1"/>
</dbReference>
<accession>A0A2P7QSA1</accession>
<sequence>MTERVAACRCGRLKATCTGAPKRNSVCHCFTCKQRTGSAFAWNATFARDQVAIAGESRVFETLSSEGRWSRMHFCPTCGSTVYYEIESRPDMVSVPAGGFATLAFPEPGVEVYGERRNAWVRIAPGKAPAQE</sequence>
<name>A0A2P7QSA1_9SPHN</name>
<comment type="caution">
    <text evidence="6">The sequence shown here is derived from an EMBL/GenBank/DDBJ whole genome shotgun (WGS) entry which is preliminary data.</text>
</comment>
<gene>
    <name evidence="6" type="ORF">C7I55_11225</name>
</gene>
<protein>
    <submittedName>
        <fullName evidence="6">Aldehyde-activating protein</fullName>
    </submittedName>
</protein>
<evidence type="ECO:0000256" key="1">
    <source>
        <dbReference type="ARBA" id="ARBA00005495"/>
    </source>
</evidence>
<dbReference type="GO" id="GO:0046872">
    <property type="term" value="F:metal ion binding"/>
    <property type="evidence" value="ECO:0007669"/>
    <property type="project" value="UniProtKB-KW"/>
</dbReference>
<evidence type="ECO:0000313" key="6">
    <source>
        <dbReference type="EMBL" id="PSJ40846.1"/>
    </source>
</evidence>
<keyword evidence="3" id="KW-0862">Zinc</keyword>
<evidence type="ECO:0000259" key="5">
    <source>
        <dbReference type="PROSITE" id="PS51891"/>
    </source>
</evidence>
<dbReference type="InterPro" id="IPR006913">
    <property type="entry name" value="CENP-V/GFA"/>
</dbReference>
<evidence type="ECO:0000313" key="7">
    <source>
        <dbReference type="Proteomes" id="UP000241167"/>
    </source>
</evidence>
<dbReference type="Gene3D" id="3.90.1590.10">
    <property type="entry name" value="glutathione-dependent formaldehyde- activating enzyme (gfa)"/>
    <property type="match status" value="1"/>
</dbReference>